<evidence type="ECO:0000256" key="4">
    <source>
        <dbReference type="ARBA" id="ARBA00022840"/>
    </source>
</evidence>
<dbReference type="AlphaFoldDB" id="A0A1I7ZWK1"/>
<evidence type="ECO:0000256" key="3">
    <source>
        <dbReference type="ARBA" id="ARBA00022741"/>
    </source>
</evidence>
<name>A0A1I7ZWK1_9BILA</name>
<keyword evidence="2 9" id="KW-0436">Ligase</keyword>
<dbReference type="GO" id="GO:0005737">
    <property type="term" value="C:cytoplasm"/>
    <property type="evidence" value="ECO:0007669"/>
    <property type="project" value="TreeGrafter"/>
</dbReference>
<dbReference type="EC" id="6.1.1.1" evidence="1"/>
<dbReference type="GO" id="GO:0004831">
    <property type="term" value="F:tyrosine-tRNA ligase activity"/>
    <property type="evidence" value="ECO:0007669"/>
    <property type="project" value="UniProtKB-EC"/>
</dbReference>
<dbReference type="Proteomes" id="UP000095287">
    <property type="component" value="Unplaced"/>
</dbReference>
<dbReference type="GO" id="GO:0006437">
    <property type="term" value="P:tyrosyl-tRNA aminoacylation"/>
    <property type="evidence" value="ECO:0007669"/>
    <property type="project" value="TreeGrafter"/>
</dbReference>
<dbReference type="PANTHER" id="PTHR46264">
    <property type="entry name" value="TYROSINE-TRNA LIGASE"/>
    <property type="match status" value="1"/>
</dbReference>
<evidence type="ECO:0000256" key="5">
    <source>
        <dbReference type="ARBA" id="ARBA00022917"/>
    </source>
</evidence>
<comment type="similarity">
    <text evidence="9">Belongs to the class-I aminoacyl-tRNA synthetase family.</text>
</comment>
<evidence type="ECO:0000313" key="11">
    <source>
        <dbReference type="WBParaSite" id="L893_g30481.t1"/>
    </source>
</evidence>
<evidence type="ECO:0000256" key="9">
    <source>
        <dbReference type="RuleBase" id="RU363036"/>
    </source>
</evidence>
<keyword evidence="6 9" id="KW-0030">Aminoacyl-tRNA synthetase</keyword>
<evidence type="ECO:0000256" key="6">
    <source>
        <dbReference type="ARBA" id="ARBA00023146"/>
    </source>
</evidence>
<keyword evidence="4 9" id="KW-0067">ATP-binding</keyword>
<dbReference type="InterPro" id="IPR002305">
    <property type="entry name" value="aa-tRNA-synth_Ic"/>
</dbReference>
<proteinExistence type="inferred from homology"/>
<dbReference type="PANTHER" id="PTHR46264:SF4">
    <property type="entry name" value="TYROSINE--TRNA LIGASE, CYTOPLASMIC"/>
    <property type="match status" value="1"/>
</dbReference>
<keyword evidence="10" id="KW-1185">Reference proteome</keyword>
<organism evidence="10 11">
    <name type="scientific">Steinernema glaseri</name>
    <dbReference type="NCBI Taxonomy" id="37863"/>
    <lineage>
        <taxon>Eukaryota</taxon>
        <taxon>Metazoa</taxon>
        <taxon>Ecdysozoa</taxon>
        <taxon>Nematoda</taxon>
        <taxon>Chromadorea</taxon>
        <taxon>Rhabditida</taxon>
        <taxon>Tylenchina</taxon>
        <taxon>Panagrolaimomorpha</taxon>
        <taxon>Strongyloidoidea</taxon>
        <taxon>Steinernematidae</taxon>
        <taxon>Steinernema</taxon>
    </lineage>
</organism>
<dbReference type="Pfam" id="PF00579">
    <property type="entry name" value="tRNA-synt_1b"/>
    <property type="match status" value="1"/>
</dbReference>
<evidence type="ECO:0000256" key="2">
    <source>
        <dbReference type="ARBA" id="ARBA00022598"/>
    </source>
</evidence>
<comment type="catalytic activity">
    <reaction evidence="8">
        <text>tRNA(Tyr) + L-tyrosine + ATP = L-tyrosyl-tRNA(Tyr) + AMP + diphosphate + H(+)</text>
        <dbReference type="Rhea" id="RHEA:10220"/>
        <dbReference type="Rhea" id="RHEA-COMP:9706"/>
        <dbReference type="Rhea" id="RHEA-COMP:9707"/>
        <dbReference type="ChEBI" id="CHEBI:15378"/>
        <dbReference type="ChEBI" id="CHEBI:30616"/>
        <dbReference type="ChEBI" id="CHEBI:33019"/>
        <dbReference type="ChEBI" id="CHEBI:58315"/>
        <dbReference type="ChEBI" id="CHEBI:78442"/>
        <dbReference type="ChEBI" id="CHEBI:78536"/>
        <dbReference type="ChEBI" id="CHEBI:456215"/>
        <dbReference type="EC" id="6.1.1.1"/>
    </reaction>
</comment>
<accession>A0A1I7ZWK1</accession>
<dbReference type="WBParaSite" id="L893_g30481.t1">
    <property type="protein sequence ID" value="L893_g30481.t1"/>
    <property type="gene ID" value="L893_g30481"/>
</dbReference>
<keyword evidence="3 9" id="KW-0547">Nucleotide-binding</keyword>
<protein>
    <recommendedName>
        <fullName evidence="1">tyrosine--tRNA ligase</fullName>
        <ecNumber evidence="1">6.1.1.1</ecNumber>
    </recommendedName>
    <alternativeName>
        <fullName evidence="7">Tyrosyl-tRNA synthetase</fullName>
    </alternativeName>
</protein>
<evidence type="ECO:0000313" key="10">
    <source>
        <dbReference type="Proteomes" id="UP000095287"/>
    </source>
</evidence>
<dbReference type="GO" id="GO:0005524">
    <property type="term" value="F:ATP binding"/>
    <property type="evidence" value="ECO:0007669"/>
    <property type="project" value="UniProtKB-KW"/>
</dbReference>
<reference evidence="11" key="1">
    <citation type="submission" date="2016-11" db="UniProtKB">
        <authorList>
            <consortium name="WormBaseParasite"/>
        </authorList>
    </citation>
    <scope>IDENTIFICATION</scope>
</reference>
<dbReference type="Gene3D" id="1.10.240.10">
    <property type="entry name" value="Tyrosyl-Transfer RNA Synthetase"/>
    <property type="match status" value="1"/>
</dbReference>
<sequence>MGDDMETDYVNEAEKKLGFPEQAARLCEGLGYRPFASLLVPSLLGMNEVKMGSVDAENHLEPFDTKKETKKKISKSFCEAGNLRGGNGSERNVALHLSQVLLFPHFLAEKGLAINRTPENGGDLDVRTFEELENLFAAEKLHPADLKTAVTREINAIFDPVREELAATQAKMIKEAFPVKKGGKKK</sequence>
<evidence type="ECO:0000256" key="7">
    <source>
        <dbReference type="ARBA" id="ARBA00033323"/>
    </source>
</evidence>
<evidence type="ECO:0000256" key="8">
    <source>
        <dbReference type="ARBA" id="ARBA00048248"/>
    </source>
</evidence>
<keyword evidence="5 9" id="KW-0648">Protein biosynthesis</keyword>
<dbReference type="InterPro" id="IPR050489">
    <property type="entry name" value="Tyr-tRNA_synthase"/>
</dbReference>
<evidence type="ECO:0000256" key="1">
    <source>
        <dbReference type="ARBA" id="ARBA00013160"/>
    </source>
</evidence>
<dbReference type="SUPFAM" id="SSF52374">
    <property type="entry name" value="Nucleotidylyl transferase"/>
    <property type="match status" value="1"/>
</dbReference>